<evidence type="ECO:0000259" key="9">
    <source>
        <dbReference type="SMART" id="SM00906"/>
    </source>
</evidence>
<dbReference type="EMBL" id="CAWUHB010000026">
    <property type="protein sequence ID" value="CAK7223144.1"/>
    <property type="molecule type" value="Genomic_DNA"/>
</dbReference>
<keyword evidence="11" id="KW-1185">Reference proteome</keyword>
<evidence type="ECO:0000313" key="11">
    <source>
        <dbReference type="Proteomes" id="UP001642405"/>
    </source>
</evidence>
<keyword evidence="2" id="KW-0479">Metal-binding</keyword>
<evidence type="ECO:0000313" key="10">
    <source>
        <dbReference type="EMBL" id="CAK7223144.1"/>
    </source>
</evidence>
<evidence type="ECO:0000256" key="3">
    <source>
        <dbReference type="ARBA" id="ARBA00022833"/>
    </source>
</evidence>
<evidence type="ECO:0000256" key="1">
    <source>
        <dbReference type="ARBA" id="ARBA00004123"/>
    </source>
</evidence>
<dbReference type="PANTHER" id="PTHR47782">
    <property type="entry name" value="ZN(II)2CYS6 TRANSCRIPTION FACTOR (EUROFUNG)-RELATED"/>
    <property type="match status" value="1"/>
</dbReference>
<name>A0ABP0BU41_9PEZI</name>
<dbReference type="Proteomes" id="UP001642405">
    <property type="component" value="Unassembled WGS sequence"/>
</dbReference>
<evidence type="ECO:0000256" key="2">
    <source>
        <dbReference type="ARBA" id="ARBA00022723"/>
    </source>
</evidence>
<feature type="region of interest" description="Disordered" evidence="8">
    <location>
        <begin position="647"/>
        <end position="695"/>
    </location>
</feature>
<keyword evidence="7" id="KW-0539">Nucleus</keyword>
<keyword evidence="4" id="KW-0805">Transcription regulation</keyword>
<dbReference type="CDD" id="cd12148">
    <property type="entry name" value="fungal_TF_MHR"/>
    <property type="match status" value="1"/>
</dbReference>
<comment type="caution">
    <text evidence="10">The sequence shown here is derived from an EMBL/GenBank/DDBJ whole genome shotgun (WGS) entry which is preliminary data.</text>
</comment>
<keyword evidence="5" id="KW-0238">DNA-binding</keyword>
<gene>
    <name evidence="10" type="ORF">SCUCBS95973_005078</name>
</gene>
<evidence type="ECO:0000256" key="5">
    <source>
        <dbReference type="ARBA" id="ARBA00023125"/>
    </source>
</evidence>
<evidence type="ECO:0000256" key="4">
    <source>
        <dbReference type="ARBA" id="ARBA00023015"/>
    </source>
</evidence>
<protein>
    <recommendedName>
        <fullName evidence="9">Xylanolytic transcriptional activator regulatory domain-containing protein</fullName>
    </recommendedName>
</protein>
<feature type="region of interest" description="Disordered" evidence="8">
    <location>
        <begin position="78"/>
        <end position="105"/>
    </location>
</feature>
<reference evidence="10 11" key="1">
    <citation type="submission" date="2024-01" db="EMBL/GenBank/DDBJ databases">
        <authorList>
            <person name="Allen C."/>
            <person name="Tagirdzhanova G."/>
        </authorList>
    </citation>
    <scope>NUCLEOTIDE SEQUENCE [LARGE SCALE GENOMIC DNA]</scope>
</reference>
<feature type="compositionally biased region" description="Basic and acidic residues" evidence="8">
    <location>
        <begin position="657"/>
        <end position="679"/>
    </location>
</feature>
<accession>A0ABP0BU41</accession>
<keyword evidence="6" id="KW-0804">Transcription</keyword>
<sequence length="746" mass="81576">MPGEGEDATHPVGPAKKRKTLAFRSSYVQRLEERVAQLETLIPQESIDHINATYGQVAPSTPPVARIEARPEGSIRAASVVRPPPPAPPPAPPPTLPPSHYHDRLDNMDNMDGMDSMTANPESPLDMLSHGLFGAVTSIANIAHYPHHHFLSPPAGQPDEAPPAEVPYLAPELKRFLIHTYFDMAQSQYPVLLRHEFLDWAETWVPDSDAQNAQWKGFFVYMVYAIAFVMTKSRVNGPVRGKNFHAIATTHYLPYVLDTTDTLVRAQAYLLLTIYALHMPSRDRIIALSSRAIRFCVEAQLHLAEAELEPEAEPGLSPQPATAAALVQIQHRRRIFWCAYAMDRVVCGAHDLPASIADHHITVPLFENIDDDQLQSMAAWAATAHQPLGGSSAPTNVSSALHVIAGRQIESEIQDTLLRRDYDANSGAAAAWRARMLSHLKAWNARSCGAVLGTGTGTLGGSGYASLRWHKMIYYYDIVMLYRPTRRLASSLVGDLVVQASSQALLLFRRFQMAREIAQPWLGLLTQFQIGVALLYCFFATPPSRWPASFCSTDVPDAIRACSSTLAVLAECWPAAEGLRDVLEVLAREVPLGATWARPQRISAPARAAIDAAWPLLARIVLDRHTLGLVREMAAAPFVDEAELEDMHGHGHSHGNGHGDSHRDGHGDGHGNGHGDARHTTHSGNPAVDGLPLAPSHVSDGAGSDIFDGMDLQWAHLAHASALEMDPPLYMAGDVETYPEDITLIM</sequence>
<evidence type="ECO:0000256" key="8">
    <source>
        <dbReference type="SAM" id="MobiDB-lite"/>
    </source>
</evidence>
<feature type="compositionally biased region" description="Pro residues" evidence="8">
    <location>
        <begin position="82"/>
        <end position="97"/>
    </location>
</feature>
<dbReference type="SMART" id="SM00906">
    <property type="entry name" value="Fungal_trans"/>
    <property type="match status" value="1"/>
</dbReference>
<evidence type="ECO:0000256" key="7">
    <source>
        <dbReference type="ARBA" id="ARBA00023242"/>
    </source>
</evidence>
<keyword evidence="3" id="KW-0862">Zinc</keyword>
<feature type="domain" description="Xylanolytic transcriptional activator regulatory" evidence="9">
    <location>
        <begin position="285"/>
        <end position="372"/>
    </location>
</feature>
<dbReference type="InterPro" id="IPR052202">
    <property type="entry name" value="Yeast_MetPath_Reg"/>
</dbReference>
<proteinExistence type="predicted"/>
<dbReference type="PANTHER" id="PTHR47782:SF12">
    <property type="entry name" value="ZN(II)2CYS6 TRANSCRIPTION FACTOR (EUROFUNG)"/>
    <property type="match status" value="1"/>
</dbReference>
<evidence type="ECO:0000256" key="6">
    <source>
        <dbReference type="ARBA" id="ARBA00023163"/>
    </source>
</evidence>
<organism evidence="10 11">
    <name type="scientific">Sporothrix curviconia</name>
    <dbReference type="NCBI Taxonomy" id="1260050"/>
    <lineage>
        <taxon>Eukaryota</taxon>
        <taxon>Fungi</taxon>
        <taxon>Dikarya</taxon>
        <taxon>Ascomycota</taxon>
        <taxon>Pezizomycotina</taxon>
        <taxon>Sordariomycetes</taxon>
        <taxon>Sordariomycetidae</taxon>
        <taxon>Ophiostomatales</taxon>
        <taxon>Ophiostomataceae</taxon>
        <taxon>Sporothrix</taxon>
    </lineage>
</organism>
<dbReference type="Pfam" id="PF04082">
    <property type="entry name" value="Fungal_trans"/>
    <property type="match status" value="1"/>
</dbReference>
<dbReference type="InterPro" id="IPR007219">
    <property type="entry name" value="XnlR_reg_dom"/>
</dbReference>
<comment type="subcellular location">
    <subcellularLocation>
        <location evidence="1">Nucleus</location>
    </subcellularLocation>
</comment>